<evidence type="ECO:0000313" key="2">
    <source>
        <dbReference type="EMBL" id="GAL70448.1"/>
    </source>
</evidence>
<comment type="caution">
    <text evidence="2">The sequence shown here is derived from an EMBL/GenBank/DDBJ whole genome shotgun (WGS) entry which is preliminary data.</text>
</comment>
<protein>
    <recommendedName>
        <fullName evidence="6">DUF4230 domain-containing protein</fullName>
    </recommendedName>
</protein>
<evidence type="ECO:0000313" key="3">
    <source>
        <dbReference type="EMBL" id="GAL90516.1"/>
    </source>
</evidence>
<dbReference type="Proteomes" id="UP000029641">
    <property type="component" value="Unassembled WGS sequence"/>
</dbReference>
<dbReference type="Proteomes" id="UP000030184">
    <property type="component" value="Unassembled WGS sequence"/>
</dbReference>
<dbReference type="Proteomes" id="UP000029646">
    <property type="component" value="Unassembled WGS sequence"/>
</dbReference>
<keyword evidence="5" id="KW-1185">Reference proteome</keyword>
<evidence type="ECO:0000313" key="5">
    <source>
        <dbReference type="Proteomes" id="UP000030184"/>
    </source>
</evidence>
<gene>
    <name evidence="1" type="ORF">JCM19301_1309</name>
    <name evidence="2" type="ORF">JCM19302_3570</name>
    <name evidence="3" type="ORF">JCM19538_281</name>
</gene>
<dbReference type="eggNOG" id="ENOG502Z9DG">
    <property type="taxonomic scope" value="Bacteria"/>
</dbReference>
<name>A0A090W2N9_9FLAO</name>
<dbReference type="AlphaFoldDB" id="A0A090W2N9"/>
<dbReference type="InterPro" id="IPR025324">
    <property type="entry name" value="DUF4230"/>
</dbReference>
<evidence type="ECO:0000313" key="4">
    <source>
        <dbReference type="Proteomes" id="UP000029646"/>
    </source>
</evidence>
<dbReference type="RefSeq" id="WP_042242869.1">
    <property type="nucleotide sequence ID" value="NZ_BBNR01000006.1"/>
</dbReference>
<evidence type="ECO:0000313" key="1">
    <source>
        <dbReference type="EMBL" id="GAL66765.1"/>
    </source>
</evidence>
<dbReference type="STRING" id="504487.JCM19538_281"/>
<proteinExistence type="predicted"/>
<evidence type="ECO:0008006" key="6">
    <source>
        <dbReference type="Google" id="ProtNLM"/>
    </source>
</evidence>
<dbReference type="OrthoDB" id="669131at2"/>
<organism evidence="2 4">
    <name type="scientific">Jejuia pallidilutea</name>
    <dbReference type="NCBI Taxonomy" id="504487"/>
    <lineage>
        <taxon>Bacteria</taxon>
        <taxon>Pseudomonadati</taxon>
        <taxon>Bacteroidota</taxon>
        <taxon>Flavobacteriia</taxon>
        <taxon>Flavobacteriales</taxon>
        <taxon>Flavobacteriaceae</taxon>
        <taxon>Jejuia</taxon>
    </lineage>
</organism>
<dbReference type="EMBL" id="BBNY01000074">
    <property type="protein sequence ID" value="GAL90516.1"/>
    <property type="molecule type" value="Genomic_DNA"/>
</dbReference>
<dbReference type="EMBL" id="BBNR01000006">
    <property type="protein sequence ID" value="GAL66765.1"/>
    <property type="molecule type" value="Genomic_DNA"/>
</dbReference>
<accession>A0A090W2N9</accession>
<dbReference type="Pfam" id="PF14014">
    <property type="entry name" value="DUF4230"/>
    <property type="match status" value="1"/>
</dbReference>
<reference evidence="5" key="1">
    <citation type="journal article" date="2014" name="Genome Announc.">
        <title>Draft Genome Sequence of Marine Flavobacterium Jejuia pallidilutea Strain 11shimoA1 and Pigmentation Mutants.</title>
        <authorList>
            <person name="Takatani N."/>
            <person name="Nakanishi M."/>
            <person name="Meirelles P."/>
            <person name="Mino S."/>
            <person name="Suda W."/>
            <person name="Oshima K."/>
            <person name="Hattori M."/>
            <person name="Ohkuma M."/>
            <person name="Hosokawa M."/>
            <person name="Miyashita K."/>
            <person name="Thompson F.L."/>
            <person name="Niwa A."/>
            <person name="Sawabe T."/>
            <person name="Sawabe T."/>
        </authorList>
    </citation>
    <scope>NUCLEOTIDE SEQUENCE [LARGE SCALE GENOMIC DNA]</scope>
    <source>
        <strain evidence="5">JCM 19538</strain>
    </source>
</reference>
<sequence length="202" mass="23155">MEVFIAIIITVLVTLAVVTIVKSIKNKQLVNTQSTILLNKIKKVCKFITVEGDFAEIYHYEDVKQRFLKLISSRKKALVIINAKAHVGYDLSKIKLKADNDKKKIILEHFPQPEVLSIETNLNYYDKSDGYFNRFEANDLTDLHNEAKVHIRAKIPESGLIEIAQQEVLETILLIETIVETIGWTLDYTALKIEDEDIKLVE</sequence>
<dbReference type="EMBL" id="BBNS01000005">
    <property type="protein sequence ID" value="GAL70448.1"/>
    <property type="molecule type" value="Genomic_DNA"/>
</dbReference>